<evidence type="ECO:0000313" key="2">
    <source>
        <dbReference type="Proteomes" id="UP000177763"/>
    </source>
</evidence>
<gene>
    <name evidence="1" type="ORF">A3H26_03070</name>
</gene>
<comment type="caution">
    <text evidence="1">The sequence shown here is derived from an EMBL/GenBank/DDBJ whole genome shotgun (WGS) entry which is preliminary data.</text>
</comment>
<proteinExistence type="predicted"/>
<accession>A0A1F4VJF1</accession>
<dbReference type="STRING" id="1802630.A3H26_03070"/>
<dbReference type="Proteomes" id="UP000177763">
    <property type="component" value="Unassembled WGS sequence"/>
</dbReference>
<protein>
    <submittedName>
        <fullName evidence="1">Uncharacterized protein</fullName>
    </submittedName>
</protein>
<organism evidence="1 2">
    <name type="scientific">candidate division WWE3 bacterium RIFCSPLOWO2_12_FULL_36_10</name>
    <dbReference type="NCBI Taxonomy" id="1802630"/>
    <lineage>
        <taxon>Bacteria</taxon>
        <taxon>Katanobacteria</taxon>
    </lineage>
</organism>
<dbReference type="AlphaFoldDB" id="A0A1F4VJF1"/>
<evidence type="ECO:0000313" key="1">
    <source>
        <dbReference type="EMBL" id="OGC57264.1"/>
    </source>
</evidence>
<reference evidence="1 2" key="1">
    <citation type="journal article" date="2016" name="Nat. Commun.">
        <title>Thousands of microbial genomes shed light on interconnected biogeochemical processes in an aquifer system.</title>
        <authorList>
            <person name="Anantharaman K."/>
            <person name="Brown C.T."/>
            <person name="Hug L.A."/>
            <person name="Sharon I."/>
            <person name="Castelle C.J."/>
            <person name="Probst A.J."/>
            <person name="Thomas B.C."/>
            <person name="Singh A."/>
            <person name="Wilkins M.J."/>
            <person name="Karaoz U."/>
            <person name="Brodie E.L."/>
            <person name="Williams K.H."/>
            <person name="Hubbard S.S."/>
            <person name="Banfield J.F."/>
        </authorList>
    </citation>
    <scope>NUCLEOTIDE SEQUENCE [LARGE SCALE GENOMIC DNA]</scope>
</reference>
<sequence length="101" mass="11395">MGKKFNTKVFLSEYDIFGALIRGEVDIALLDFYQQPTDAHFCFVYLTRQTAEAIAVTLDHVFPGGVIEISFATVKLTLRGKRSKEVIELLRVELEVEVITA</sequence>
<name>A0A1F4VJF1_UNCKA</name>
<dbReference type="EMBL" id="MEVN01000018">
    <property type="protein sequence ID" value="OGC57264.1"/>
    <property type="molecule type" value="Genomic_DNA"/>
</dbReference>